<dbReference type="InterPro" id="IPR011006">
    <property type="entry name" value="CheY-like_superfamily"/>
</dbReference>
<protein>
    <submittedName>
        <fullName evidence="7">Two-component system response regulator YesN</fullName>
    </submittedName>
</protein>
<keyword evidence="4" id="KW-0597">Phosphoprotein</keyword>
<dbReference type="GO" id="GO:0003700">
    <property type="term" value="F:DNA-binding transcription factor activity"/>
    <property type="evidence" value="ECO:0007669"/>
    <property type="project" value="InterPro"/>
</dbReference>
<keyword evidence="2" id="KW-0238">DNA-binding</keyword>
<feature type="modified residue" description="4-aspartylphosphate" evidence="4">
    <location>
        <position position="53"/>
    </location>
</feature>
<comment type="caution">
    <text evidence="7">The sequence shown here is derived from an EMBL/GenBank/DDBJ whole genome shotgun (WGS) entry which is preliminary data.</text>
</comment>
<dbReference type="Gene3D" id="1.10.10.60">
    <property type="entry name" value="Homeodomain-like"/>
    <property type="match status" value="2"/>
</dbReference>
<dbReference type="CDD" id="cd17536">
    <property type="entry name" value="REC_YesN-like"/>
    <property type="match status" value="1"/>
</dbReference>
<dbReference type="Proteomes" id="UP000256869">
    <property type="component" value="Unassembled WGS sequence"/>
</dbReference>
<keyword evidence="1" id="KW-0805">Transcription regulation</keyword>
<reference evidence="7 8" key="1">
    <citation type="submission" date="2018-07" db="EMBL/GenBank/DDBJ databases">
        <title>Genomic Encyclopedia of Type Strains, Phase III (KMG-III): the genomes of soil and plant-associated and newly described type strains.</title>
        <authorList>
            <person name="Whitman W."/>
        </authorList>
    </citation>
    <scope>NUCLEOTIDE SEQUENCE [LARGE SCALE GENOMIC DNA]</scope>
    <source>
        <strain evidence="7 8">CECT 8236</strain>
    </source>
</reference>
<sequence length="542" mass="62591">MFRLLIVDDEPIIVDGLFELFAQHVGLEVHRAYDALEALDIVRKTYMDIVLADIEMPEMNGLELQKHVQNQWPRCKFIFLTGYSDFSFIHSSIRQGAFDYVLKTEGDDPILAAVDRAVRQIEETFSYEQIIKNAEDQLVVATPLIRKEYWLELLTGEISGPAERRRQFDKLGITLDSDKPYFMGIGRIDEWREDIGPGDKSLFLYSVNNIVEEILTSNIRVETVFYAQDRLLWLLQPKEELGAEAAEIKDWNRYLLGLFETVQSSCSQFLRLACSFVVSGRPHEWERLSSAFERLTGLFVHGLGSAKEILLSDMNLAQIEEAPADRGALKRFPLLEQYLDQKNEEKFFGLYAEIMATVQEQGEVRTSQALEIYYSLASAVFSYLNRWGLLQKVTDALGVRKLFTIQEFASWDEITRYFADLFRMLFEWRNSTADSRTSEVVITIHDYVDKNMSKDLSLVHLADLVYLTPFYLSRLYKQTTGRSISDYITGCRLQTAKELLSGKALKIHEVGERIGFESPSYFTRFFKKLTGMTPQEYRDSAR</sequence>
<dbReference type="SUPFAM" id="SSF46689">
    <property type="entry name" value="Homeodomain-like"/>
    <property type="match status" value="2"/>
</dbReference>
<feature type="domain" description="HTH araC/xylS-type" evidence="5">
    <location>
        <begin position="442"/>
        <end position="540"/>
    </location>
</feature>
<evidence type="ECO:0000256" key="1">
    <source>
        <dbReference type="ARBA" id="ARBA00023015"/>
    </source>
</evidence>
<dbReference type="InterPro" id="IPR009057">
    <property type="entry name" value="Homeodomain-like_sf"/>
</dbReference>
<proteinExistence type="predicted"/>
<dbReference type="PROSITE" id="PS01124">
    <property type="entry name" value="HTH_ARAC_FAMILY_2"/>
    <property type="match status" value="1"/>
</dbReference>
<dbReference type="PRINTS" id="PR00032">
    <property type="entry name" value="HTHARAC"/>
</dbReference>
<dbReference type="PANTHER" id="PTHR43280:SF28">
    <property type="entry name" value="HTH-TYPE TRANSCRIPTIONAL ACTIVATOR RHAS"/>
    <property type="match status" value="1"/>
</dbReference>
<gene>
    <name evidence="7" type="ORF">DFP95_11368</name>
</gene>
<dbReference type="Gene3D" id="3.40.50.2300">
    <property type="match status" value="1"/>
</dbReference>
<evidence type="ECO:0000259" key="5">
    <source>
        <dbReference type="PROSITE" id="PS01124"/>
    </source>
</evidence>
<dbReference type="RefSeq" id="WP_115994404.1">
    <property type="nucleotide sequence ID" value="NZ_QRDY01000013.1"/>
</dbReference>
<dbReference type="Pfam" id="PF00072">
    <property type="entry name" value="Response_reg"/>
    <property type="match status" value="1"/>
</dbReference>
<organism evidence="7 8">
    <name type="scientific">Cohnella lupini</name>
    <dbReference type="NCBI Taxonomy" id="1294267"/>
    <lineage>
        <taxon>Bacteria</taxon>
        <taxon>Bacillati</taxon>
        <taxon>Bacillota</taxon>
        <taxon>Bacilli</taxon>
        <taxon>Bacillales</taxon>
        <taxon>Paenibacillaceae</taxon>
        <taxon>Cohnella</taxon>
    </lineage>
</organism>
<dbReference type="AlphaFoldDB" id="A0A3D9I4M6"/>
<evidence type="ECO:0000259" key="6">
    <source>
        <dbReference type="PROSITE" id="PS50110"/>
    </source>
</evidence>
<dbReference type="PROSITE" id="PS50110">
    <property type="entry name" value="RESPONSE_REGULATORY"/>
    <property type="match status" value="1"/>
</dbReference>
<evidence type="ECO:0000313" key="8">
    <source>
        <dbReference type="Proteomes" id="UP000256869"/>
    </source>
</evidence>
<evidence type="ECO:0000256" key="2">
    <source>
        <dbReference type="ARBA" id="ARBA00023125"/>
    </source>
</evidence>
<dbReference type="OrthoDB" id="2543932at2"/>
<evidence type="ECO:0000256" key="4">
    <source>
        <dbReference type="PROSITE-ProRule" id="PRU00169"/>
    </source>
</evidence>
<keyword evidence="3" id="KW-0804">Transcription</keyword>
<evidence type="ECO:0000256" key="3">
    <source>
        <dbReference type="ARBA" id="ARBA00023163"/>
    </source>
</evidence>
<dbReference type="PROSITE" id="PS00041">
    <property type="entry name" value="HTH_ARAC_FAMILY_1"/>
    <property type="match status" value="1"/>
</dbReference>
<dbReference type="InterPro" id="IPR020449">
    <property type="entry name" value="Tscrpt_reg_AraC-type_HTH"/>
</dbReference>
<dbReference type="PANTHER" id="PTHR43280">
    <property type="entry name" value="ARAC-FAMILY TRANSCRIPTIONAL REGULATOR"/>
    <property type="match status" value="1"/>
</dbReference>
<keyword evidence="8" id="KW-1185">Reference proteome</keyword>
<dbReference type="InterPro" id="IPR001789">
    <property type="entry name" value="Sig_transdc_resp-reg_receiver"/>
</dbReference>
<dbReference type="InterPro" id="IPR018062">
    <property type="entry name" value="HTH_AraC-typ_CS"/>
</dbReference>
<dbReference type="InterPro" id="IPR018060">
    <property type="entry name" value="HTH_AraC"/>
</dbReference>
<dbReference type="EMBL" id="QRDY01000013">
    <property type="protein sequence ID" value="RED56595.1"/>
    <property type="molecule type" value="Genomic_DNA"/>
</dbReference>
<dbReference type="GO" id="GO:0043565">
    <property type="term" value="F:sequence-specific DNA binding"/>
    <property type="evidence" value="ECO:0007669"/>
    <property type="project" value="InterPro"/>
</dbReference>
<dbReference type="SMART" id="SM00448">
    <property type="entry name" value="REC"/>
    <property type="match status" value="1"/>
</dbReference>
<dbReference type="Pfam" id="PF12833">
    <property type="entry name" value="HTH_18"/>
    <property type="match status" value="1"/>
</dbReference>
<dbReference type="SMART" id="SM00342">
    <property type="entry name" value="HTH_ARAC"/>
    <property type="match status" value="1"/>
</dbReference>
<name>A0A3D9I4M6_9BACL</name>
<accession>A0A3D9I4M6</accession>
<dbReference type="SUPFAM" id="SSF52172">
    <property type="entry name" value="CheY-like"/>
    <property type="match status" value="1"/>
</dbReference>
<evidence type="ECO:0000313" key="7">
    <source>
        <dbReference type="EMBL" id="RED56595.1"/>
    </source>
</evidence>
<dbReference type="GO" id="GO:0000160">
    <property type="term" value="P:phosphorelay signal transduction system"/>
    <property type="evidence" value="ECO:0007669"/>
    <property type="project" value="InterPro"/>
</dbReference>
<feature type="domain" description="Response regulatory" evidence="6">
    <location>
        <begin position="3"/>
        <end position="118"/>
    </location>
</feature>